<comment type="similarity">
    <text evidence="1">Belongs to the HIBADH-related family.</text>
</comment>
<dbReference type="PIRSF" id="PIRSF000103">
    <property type="entry name" value="HIBADH"/>
    <property type="match status" value="1"/>
</dbReference>
<reference evidence="7 8" key="1">
    <citation type="submission" date="2010-07" db="EMBL/GenBank/DDBJ databases">
        <title>The draft genome of Paenibacillus curdlanolyticus YK9.</title>
        <authorList>
            <consortium name="US DOE Joint Genome Institute (JGI-PGF)"/>
            <person name="Lucas S."/>
            <person name="Copeland A."/>
            <person name="Lapidus A."/>
            <person name="Cheng J.-F."/>
            <person name="Bruce D."/>
            <person name="Goodwin L."/>
            <person name="Pitluck S."/>
            <person name="Land M.L."/>
            <person name="Hauser L."/>
            <person name="Chang Y.-J."/>
            <person name="Jeffries C."/>
            <person name="Anderson I.J."/>
            <person name="Johnson E."/>
            <person name="Loganathan U."/>
            <person name="Mulhopadhyay B."/>
            <person name="Kyrpides N."/>
            <person name="Woyke T.J."/>
        </authorList>
    </citation>
    <scope>NUCLEOTIDE SEQUENCE [LARGE SCALE GENOMIC DNA]</scope>
    <source>
        <strain evidence="7 8">YK9</strain>
    </source>
</reference>
<evidence type="ECO:0000259" key="5">
    <source>
        <dbReference type="Pfam" id="PF03446"/>
    </source>
</evidence>
<dbReference type="GO" id="GO:0050661">
    <property type="term" value="F:NADP binding"/>
    <property type="evidence" value="ECO:0007669"/>
    <property type="project" value="InterPro"/>
</dbReference>
<evidence type="ECO:0000256" key="4">
    <source>
        <dbReference type="PIRSR" id="PIRSR000103-1"/>
    </source>
</evidence>
<evidence type="ECO:0000256" key="2">
    <source>
        <dbReference type="ARBA" id="ARBA00023002"/>
    </source>
</evidence>
<dbReference type="Pfam" id="PF03446">
    <property type="entry name" value="NAD_binding_2"/>
    <property type="match status" value="1"/>
</dbReference>
<dbReference type="InterPro" id="IPR008927">
    <property type="entry name" value="6-PGluconate_DH-like_C_sf"/>
</dbReference>
<dbReference type="InterPro" id="IPR029154">
    <property type="entry name" value="HIBADH-like_NADP-bd"/>
</dbReference>
<evidence type="ECO:0000259" key="6">
    <source>
        <dbReference type="Pfam" id="PF14833"/>
    </source>
</evidence>
<feature type="domain" description="6-phosphogluconate dehydrogenase NADP-binding" evidence="5">
    <location>
        <begin position="3"/>
        <end position="162"/>
    </location>
</feature>
<organism evidence="7 8">
    <name type="scientific">Paenibacillus curdlanolyticus YK9</name>
    <dbReference type="NCBI Taxonomy" id="717606"/>
    <lineage>
        <taxon>Bacteria</taxon>
        <taxon>Bacillati</taxon>
        <taxon>Bacillota</taxon>
        <taxon>Bacilli</taxon>
        <taxon>Bacillales</taxon>
        <taxon>Paenibacillaceae</taxon>
        <taxon>Paenibacillus</taxon>
    </lineage>
</organism>
<evidence type="ECO:0000256" key="3">
    <source>
        <dbReference type="ARBA" id="ARBA00023027"/>
    </source>
</evidence>
<dbReference type="STRING" id="717606.PaecuDRAFT_0986"/>
<dbReference type="RefSeq" id="WP_006037001.1">
    <property type="nucleotide sequence ID" value="NZ_AEDD01000002.1"/>
</dbReference>
<evidence type="ECO:0000313" key="8">
    <source>
        <dbReference type="Proteomes" id="UP000005387"/>
    </source>
</evidence>
<dbReference type="Proteomes" id="UP000005387">
    <property type="component" value="Unassembled WGS sequence"/>
</dbReference>
<feature type="active site" evidence="4">
    <location>
        <position position="171"/>
    </location>
</feature>
<dbReference type="Gene3D" id="1.10.1040.10">
    <property type="entry name" value="N-(1-d-carboxylethyl)-l-norvaline Dehydrogenase, domain 2"/>
    <property type="match status" value="1"/>
</dbReference>
<keyword evidence="3" id="KW-0520">NAD</keyword>
<keyword evidence="8" id="KW-1185">Reference proteome</keyword>
<dbReference type="SUPFAM" id="SSF48179">
    <property type="entry name" value="6-phosphogluconate dehydrogenase C-terminal domain-like"/>
    <property type="match status" value="1"/>
</dbReference>
<proteinExistence type="inferred from homology"/>
<feature type="domain" description="3-hydroxyisobutyrate dehydrogenase-like NAD-binding" evidence="6">
    <location>
        <begin position="165"/>
        <end position="284"/>
    </location>
</feature>
<protein>
    <submittedName>
        <fullName evidence="7">6-phosphogluconate dehydrogenase NAD-binding</fullName>
    </submittedName>
</protein>
<gene>
    <name evidence="7" type="ORF">PaecuDRAFT_0986</name>
</gene>
<accession>E0I5R4</accession>
<dbReference type="InterPro" id="IPR051265">
    <property type="entry name" value="HIBADH-related_NP60_sf"/>
</dbReference>
<dbReference type="OrthoDB" id="9786703at2"/>
<sequence length="292" mass="31374">MSTIGFLGAGAMGARMAVNLMRAGHAVRVFNRTAEKAVFLRDEGAEVVPTPKAAAEGADYVIAMVRDDRASREIWLHPTVGAAQGMHQGAIAIECSTLSPAWVKEMATYSQGRYRFLESPVFGTLPQAESRTLISLVGGDELTFRQAEAILSVNAKTIHYTGEMGSAAACKLVVNAQYSAQVAMLAESLQLAERYGLPAHEMVDLLSTLPTSSPALLAAGSLMAKHSFRPMFPIELVAKDLDYALQAARSAGVNAPLIEAVSRRYQEAVERGHGRENIVAISKLVEEESIRT</sequence>
<dbReference type="InterPro" id="IPR015815">
    <property type="entry name" value="HIBADH-related"/>
</dbReference>
<dbReference type="SUPFAM" id="SSF51735">
    <property type="entry name" value="NAD(P)-binding Rossmann-fold domains"/>
    <property type="match status" value="1"/>
</dbReference>
<evidence type="ECO:0000313" key="7">
    <source>
        <dbReference type="EMBL" id="EFM12306.1"/>
    </source>
</evidence>
<dbReference type="EMBL" id="AEDD01000002">
    <property type="protein sequence ID" value="EFM12306.1"/>
    <property type="molecule type" value="Genomic_DNA"/>
</dbReference>
<name>E0I5R4_9BACL</name>
<dbReference type="eggNOG" id="COG2084">
    <property type="taxonomic scope" value="Bacteria"/>
</dbReference>
<dbReference type="InterPro" id="IPR036291">
    <property type="entry name" value="NAD(P)-bd_dom_sf"/>
</dbReference>
<evidence type="ECO:0000256" key="1">
    <source>
        <dbReference type="ARBA" id="ARBA00009080"/>
    </source>
</evidence>
<dbReference type="PANTHER" id="PTHR43580">
    <property type="entry name" value="OXIDOREDUCTASE GLYR1-RELATED"/>
    <property type="match status" value="1"/>
</dbReference>
<dbReference type="InterPro" id="IPR013328">
    <property type="entry name" value="6PGD_dom2"/>
</dbReference>
<dbReference type="AlphaFoldDB" id="E0I5R4"/>
<dbReference type="GO" id="GO:0051287">
    <property type="term" value="F:NAD binding"/>
    <property type="evidence" value="ECO:0007669"/>
    <property type="project" value="InterPro"/>
</dbReference>
<dbReference type="Gene3D" id="3.40.50.720">
    <property type="entry name" value="NAD(P)-binding Rossmann-like Domain"/>
    <property type="match status" value="1"/>
</dbReference>
<keyword evidence="2" id="KW-0560">Oxidoreductase</keyword>
<dbReference type="Pfam" id="PF14833">
    <property type="entry name" value="NAD_binding_11"/>
    <property type="match status" value="1"/>
</dbReference>
<dbReference type="InterPro" id="IPR006115">
    <property type="entry name" value="6PGDH_NADP-bd"/>
</dbReference>
<dbReference type="PANTHER" id="PTHR43580:SF2">
    <property type="entry name" value="CYTOKINE-LIKE NUCLEAR FACTOR N-PAC"/>
    <property type="match status" value="1"/>
</dbReference>
<dbReference type="GO" id="GO:0016491">
    <property type="term" value="F:oxidoreductase activity"/>
    <property type="evidence" value="ECO:0007669"/>
    <property type="project" value="UniProtKB-KW"/>
</dbReference>